<dbReference type="InterPro" id="IPR027477">
    <property type="entry name" value="Succ_DH/fumarate_Rdtase_cat_sf"/>
</dbReference>
<keyword evidence="3" id="KW-0274">FAD</keyword>
<dbReference type="InterPro" id="IPR003953">
    <property type="entry name" value="FAD-dep_OxRdtase_2_FAD-bd"/>
</dbReference>
<dbReference type="SUPFAM" id="SSF51905">
    <property type="entry name" value="FAD/NAD(P)-binding domain"/>
    <property type="match status" value="1"/>
</dbReference>
<dbReference type="Proteomes" id="UP000271003">
    <property type="component" value="Chromosome"/>
</dbReference>
<evidence type="ECO:0000313" key="8">
    <source>
        <dbReference type="Proteomes" id="UP000271003"/>
    </source>
</evidence>
<evidence type="ECO:0000256" key="3">
    <source>
        <dbReference type="ARBA" id="ARBA00022827"/>
    </source>
</evidence>
<dbReference type="Gene3D" id="3.50.50.60">
    <property type="entry name" value="FAD/NAD(P)-binding domain"/>
    <property type="match status" value="1"/>
</dbReference>
<dbReference type="Gene3D" id="3.90.700.10">
    <property type="entry name" value="Succinate dehydrogenase/fumarate reductase flavoprotein, catalytic domain"/>
    <property type="match status" value="1"/>
</dbReference>
<dbReference type="EMBL" id="AP018786">
    <property type="protein sequence ID" value="BBF23082.1"/>
    <property type="molecule type" value="Genomic_DNA"/>
</dbReference>
<dbReference type="InterPro" id="IPR036188">
    <property type="entry name" value="FAD/NAD-bd_sf"/>
</dbReference>
<dbReference type="InterPro" id="IPR050315">
    <property type="entry name" value="FAD-oxidoreductase_2"/>
</dbReference>
<dbReference type="PROSITE" id="PS51318">
    <property type="entry name" value="TAT"/>
    <property type="match status" value="1"/>
</dbReference>
<organism evidence="7 8">
    <name type="scientific">Sutterella megalosphaeroides</name>
    <dbReference type="NCBI Taxonomy" id="2494234"/>
    <lineage>
        <taxon>Bacteria</taxon>
        <taxon>Pseudomonadati</taxon>
        <taxon>Pseudomonadota</taxon>
        <taxon>Betaproteobacteria</taxon>
        <taxon>Burkholderiales</taxon>
        <taxon>Sutterellaceae</taxon>
        <taxon>Sutterella</taxon>
    </lineage>
</organism>
<reference evidence="7 8" key="1">
    <citation type="journal article" date="2018" name="Int. J. Syst. Evol. Microbiol.">
        <title>Mesosutterella multiformis gen. nov., sp. nov., a member of the family Sutterellaceae and Sutterella megalosphaeroides sp. nov., isolated from human faeces.</title>
        <authorList>
            <person name="Sakamoto M."/>
            <person name="Ikeyama N."/>
            <person name="Kunihiro T."/>
            <person name="Iino T."/>
            <person name="Yuki M."/>
            <person name="Ohkuma M."/>
        </authorList>
    </citation>
    <scope>NUCLEOTIDE SEQUENCE [LARGE SCALE GENOMIC DNA]</scope>
    <source>
        <strain evidence="7 8">6FBBBH3</strain>
    </source>
</reference>
<keyword evidence="8" id="KW-1185">Reference proteome</keyword>
<feature type="region of interest" description="Disordered" evidence="5">
    <location>
        <begin position="30"/>
        <end position="51"/>
    </location>
</feature>
<dbReference type="Pfam" id="PF00890">
    <property type="entry name" value="FAD_binding_2"/>
    <property type="match status" value="1"/>
</dbReference>
<comment type="cofactor">
    <cofactor evidence="1">
        <name>FAD</name>
        <dbReference type="ChEBI" id="CHEBI:57692"/>
    </cofactor>
</comment>
<gene>
    <name evidence="7" type="ORF">SUTMEG_09730</name>
</gene>
<evidence type="ECO:0000256" key="2">
    <source>
        <dbReference type="ARBA" id="ARBA00022630"/>
    </source>
</evidence>
<dbReference type="PRINTS" id="PR00368">
    <property type="entry name" value="FADPNR"/>
</dbReference>
<feature type="domain" description="FAD-dependent oxidoreductase 2 FAD-binding" evidence="6">
    <location>
        <begin position="60"/>
        <end position="491"/>
    </location>
</feature>
<evidence type="ECO:0000256" key="4">
    <source>
        <dbReference type="ARBA" id="ARBA00023002"/>
    </source>
</evidence>
<dbReference type="KEGG" id="sutt:SUTMEG_09730"/>
<keyword evidence="4" id="KW-0560">Oxidoreductase</keyword>
<evidence type="ECO:0000256" key="1">
    <source>
        <dbReference type="ARBA" id="ARBA00001974"/>
    </source>
</evidence>
<accession>A0A2Z6I9Q3</accession>
<dbReference type="InterPro" id="IPR006311">
    <property type="entry name" value="TAT_signal"/>
</dbReference>
<dbReference type="PANTHER" id="PTHR43400:SF10">
    <property type="entry name" value="3-OXOSTEROID 1-DEHYDROGENASE"/>
    <property type="match status" value="1"/>
</dbReference>
<protein>
    <recommendedName>
        <fullName evidence="6">FAD-dependent oxidoreductase 2 FAD-binding domain-containing protein</fullName>
    </recommendedName>
</protein>
<dbReference type="PANTHER" id="PTHR43400">
    <property type="entry name" value="FUMARATE REDUCTASE"/>
    <property type="match status" value="1"/>
</dbReference>
<evidence type="ECO:0000256" key="5">
    <source>
        <dbReference type="SAM" id="MobiDB-lite"/>
    </source>
</evidence>
<sequence>MRSIVLPDLERRRLLGGAAAVSLLAASGCRPSSSSRSADEAGIFDESRPAPNLPTERAADIVIVGAGGAGLAAAARAAEIGASVIVLEKMPSIGGNTLLASGYYAAVEPERQGAAGISDGVEDFYGLLYANAGPKADSARLMRLALEAGPVMRWLEGLGVTFGREVYEISGSLFPRNYRPVMPNGEGYVRQLSARALQLGVRLETECRALALGSRMTAQGVARVENVLARRADGSLARFTGKLGILIASGGFSASGAMLERFAPRYAHLGHDNAPGATGEMLLAARDAGARLRDMDVVQCQPGCPPGGKRRVRFHNDVERFILLDADGRRFVAEDGRRDAIRDRVTALPGGLARILIDDDGFRSYNRSIQQEAVLAVESGDAVSADSLEDLARQAGLSGAVLCETVERYNRGIREGRDEFGKNVRNAHPIARPPFWMSTVAMTVHATSGGIDVDAVGRVLDDEGVVIPGLWAAGEAVGGLHGENQLGGCGLADAFVFGHAAAESILGVSTYTAV</sequence>
<keyword evidence="2" id="KW-0285">Flavoprotein</keyword>
<evidence type="ECO:0000259" key="6">
    <source>
        <dbReference type="Pfam" id="PF00890"/>
    </source>
</evidence>
<dbReference type="GO" id="GO:0008202">
    <property type="term" value="P:steroid metabolic process"/>
    <property type="evidence" value="ECO:0007669"/>
    <property type="project" value="UniProtKB-ARBA"/>
</dbReference>
<dbReference type="GO" id="GO:0016491">
    <property type="term" value="F:oxidoreductase activity"/>
    <property type="evidence" value="ECO:0007669"/>
    <property type="project" value="UniProtKB-KW"/>
</dbReference>
<evidence type="ECO:0000313" key="7">
    <source>
        <dbReference type="EMBL" id="BBF23082.1"/>
    </source>
</evidence>
<proteinExistence type="predicted"/>
<name>A0A2Z6I9Q3_9BURK</name>
<dbReference type="SUPFAM" id="SSF56425">
    <property type="entry name" value="Succinate dehydrogenase/fumarate reductase flavoprotein, catalytic domain"/>
    <property type="match status" value="1"/>
</dbReference>
<dbReference type="RefSeq" id="WP_170143827.1">
    <property type="nucleotide sequence ID" value="NZ_AP018786.1"/>
</dbReference>
<dbReference type="AlphaFoldDB" id="A0A2Z6I9Q3"/>
<dbReference type="PROSITE" id="PS51257">
    <property type="entry name" value="PROKAR_LIPOPROTEIN"/>
    <property type="match status" value="1"/>
</dbReference>